<dbReference type="EMBL" id="BAAANB010000003">
    <property type="protein sequence ID" value="GAA2024653.1"/>
    <property type="molecule type" value="Genomic_DNA"/>
</dbReference>
<reference evidence="1 2" key="1">
    <citation type="journal article" date="2019" name="Int. J. Syst. Evol. Microbiol.">
        <title>The Global Catalogue of Microorganisms (GCM) 10K type strain sequencing project: providing services to taxonomists for standard genome sequencing and annotation.</title>
        <authorList>
            <consortium name="The Broad Institute Genomics Platform"/>
            <consortium name="The Broad Institute Genome Sequencing Center for Infectious Disease"/>
            <person name="Wu L."/>
            <person name="Ma J."/>
        </authorList>
    </citation>
    <scope>NUCLEOTIDE SEQUENCE [LARGE SCALE GENOMIC DNA]</scope>
    <source>
        <strain evidence="1 2">JCM 14283</strain>
    </source>
</reference>
<sequence length="212" mass="23202">MAAPFRLVAGQQGPVQQTATTCGSASLTVARMLADPAFAQWVRDGIPRQASDGEARDRRTAAERFAAYEQVVMSRTNALVGAGRHLQLPWPRALGTPPWGAQGELEHGAAEPGVDYHVTWFRHRGRQGLERAYAALRERVRAGRPALLYVGNAWAPRHVVLVLPPTGERSFDVYEPSAGAVVDLPEPAFVERRLGVAGWDLPWAAVWHRSLS</sequence>
<accession>A0ABN2TXZ8</accession>
<name>A0ABN2TXZ8_9MICO</name>
<proteinExistence type="predicted"/>
<organism evidence="1 2">
    <name type="scientific">Terrabacter terrae</name>
    <dbReference type="NCBI Taxonomy" id="318434"/>
    <lineage>
        <taxon>Bacteria</taxon>
        <taxon>Bacillati</taxon>
        <taxon>Actinomycetota</taxon>
        <taxon>Actinomycetes</taxon>
        <taxon>Micrococcales</taxon>
        <taxon>Intrasporangiaceae</taxon>
        <taxon>Terrabacter</taxon>
    </lineage>
</organism>
<gene>
    <name evidence="1" type="ORF">GCM10009740_12780</name>
</gene>
<comment type="caution">
    <text evidence="1">The sequence shown here is derived from an EMBL/GenBank/DDBJ whole genome shotgun (WGS) entry which is preliminary data.</text>
</comment>
<protein>
    <recommendedName>
        <fullName evidence="3">Peptidase C39-like domain-containing protein</fullName>
    </recommendedName>
</protein>
<keyword evidence="2" id="KW-1185">Reference proteome</keyword>
<dbReference type="Proteomes" id="UP001501285">
    <property type="component" value="Unassembled WGS sequence"/>
</dbReference>
<evidence type="ECO:0000313" key="1">
    <source>
        <dbReference type="EMBL" id="GAA2024653.1"/>
    </source>
</evidence>
<evidence type="ECO:0000313" key="2">
    <source>
        <dbReference type="Proteomes" id="UP001501285"/>
    </source>
</evidence>
<evidence type="ECO:0008006" key="3">
    <source>
        <dbReference type="Google" id="ProtNLM"/>
    </source>
</evidence>